<feature type="region of interest" description="Disordered" evidence="7">
    <location>
        <begin position="841"/>
        <end position="871"/>
    </location>
</feature>
<dbReference type="STRING" id="1121097.GCA_000428125_00392"/>
<keyword evidence="3 6" id="KW-0799">Topoisomerase</keyword>
<dbReference type="eggNOG" id="COG0188">
    <property type="taxonomic scope" value="Bacteria"/>
</dbReference>
<dbReference type="GO" id="GO:0006265">
    <property type="term" value="P:DNA topological change"/>
    <property type="evidence" value="ECO:0007669"/>
    <property type="project" value="UniProtKB-UniRule"/>
</dbReference>
<organism evidence="9 10">
    <name type="scientific">Bacteroides graminisolvens DSM 19988 = JCM 15093</name>
    <dbReference type="NCBI Taxonomy" id="1121097"/>
    <lineage>
        <taxon>Bacteria</taxon>
        <taxon>Pseudomonadati</taxon>
        <taxon>Bacteroidota</taxon>
        <taxon>Bacteroidia</taxon>
        <taxon>Bacteroidales</taxon>
        <taxon>Bacteroidaceae</taxon>
        <taxon>Bacteroides</taxon>
    </lineage>
</organism>
<evidence type="ECO:0000256" key="5">
    <source>
        <dbReference type="ARBA" id="ARBA00023235"/>
    </source>
</evidence>
<dbReference type="PANTHER" id="PTHR43493:SF5">
    <property type="entry name" value="DNA GYRASE SUBUNIT A, CHLOROPLASTIC_MITOCHONDRIAL"/>
    <property type="match status" value="1"/>
</dbReference>
<dbReference type="GO" id="GO:0003677">
    <property type="term" value="F:DNA binding"/>
    <property type="evidence" value="ECO:0007669"/>
    <property type="project" value="UniProtKB-UniRule"/>
</dbReference>
<dbReference type="PANTHER" id="PTHR43493">
    <property type="entry name" value="DNA GYRASE/TOPOISOMERASE SUBUNIT A"/>
    <property type="match status" value="1"/>
</dbReference>
<evidence type="ECO:0000313" key="9">
    <source>
        <dbReference type="EMBL" id="GAK35078.1"/>
    </source>
</evidence>
<evidence type="ECO:0000256" key="1">
    <source>
        <dbReference type="ARBA" id="ARBA00000185"/>
    </source>
</evidence>
<evidence type="ECO:0000256" key="2">
    <source>
        <dbReference type="ARBA" id="ARBA00008263"/>
    </source>
</evidence>
<dbReference type="SUPFAM" id="SSF56719">
    <property type="entry name" value="Type II DNA topoisomerase"/>
    <property type="match status" value="1"/>
</dbReference>
<comment type="catalytic activity">
    <reaction evidence="1 6">
        <text>ATP-dependent breakage, passage and rejoining of double-stranded DNA.</text>
        <dbReference type="EC" id="5.6.2.2"/>
    </reaction>
</comment>
<evidence type="ECO:0000256" key="6">
    <source>
        <dbReference type="PROSITE-ProRule" id="PRU01384"/>
    </source>
</evidence>
<evidence type="ECO:0000313" key="10">
    <source>
        <dbReference type="Proteomes" id="UP000027601"/>
    </source>
</evidence>
<dbReference type="GO" id="GO:0005524">
    <property type="term" value="F:ATP binding"/>
    <property type="evidence" value="ECO:0007669"/>
    <property type="project" value="InterPro"/>
</dbReference>
<keyword evidence="5 6" id="KW-0413">Isomerase</keyword>
<dbReference type="GO" id="GO:0003918">
    <property type="term" value="F:DNA topoisomerase type II (double strand cut, ATP-hydrolyzing) activity"/>
    <property type="evidence" value="ECO:0007669"/>
    <property type="project" value="UniProtKB-EC"/>
</dbReference>
<evidence type="ECO:0000259" key="8">
    <source>
        <dbReference type="PROSITE" id="PS52040"/>
    </source>
</evidence>
<dbReference type="OrthoDB" id="9806486at2"/>
<feature type="active site" description="O-(5'-phospho-DNA)-tyrosine intermediate" evidence="6">
    <location>
        <position position="131"/>
    </location>
</feature>
<dbReference type="Gene3D" id="1.10.268.10">
    <property type="entry name" value="Topoisomerase, domain 3"/>
    <property type="match status" value="1"/>
</dbReference>
<dbReference type="InterPro" id="IPR013758">
    <property type="entry name" value="Topo_IIA_A/C_ab"/>
</dbReference>
<reference evidence="9 10" key="1">
    <citation type="journal article" date="2015" name="Microbes Environ.">
        <title>Distribution and evolution of nitrogen fixation genes in the phylum bacteroidetes.</title>
        <authorList>
            <person name="Inoue J."/>
            <person name="Oshima K."/>
            <person name="Suda W."/>
            <person name="Sakamoto M."/>
            <person name="Iino T."/>
            <person name="Noda S."/>
            <person name="Hongoh Y."/>
            <person name="Hattori M."/>
            <person name="Ohkuma M."/>
        </authorList>
    </citation>
    <scope>NUCLEOTIDE SEQUENCE [LARGE SCALE GENOMIC DNA]</scope>
    <source>
        <strain evidence="9 10">JCM 15093</strain>
    </source>
</reference>
<dbReference type="InterPro" id="IPR013757">
    <property type="entry name" value="Topo_IIA_A_a_sf"/>
</dbReference>
<evidence type="ECO:0000256" key="4">
    <source>
        <dbReference type="ARBA" id="ARBA00023125"/>
    </source>
</evidence>
<feature type="compositionally biased region" description="Acidic residues" evidence="7">
    <location>
        <begin position="849"/>
        <end position="862"/>
    </location>
</feature>
<sequence length="883" mass="100973">MSDEINEITEGHSDYRPADTHDQSIKHQLSGMYQNWFLDYASYVILERAVPHINDGLKPVQRRILHSMKRMDDGRYNKVANIVGHTMQFHPHGDASIGDALVQLGQKDLLVDCQGNWGNILTGDGAAAPRYIEARLSKFGLEVVFNPKTTEWKLSYDGRNKEPVTLPVKFPLLLAQGVEGIAVGLSSKILPHNFNELCDAAVEYLHQREFRLYPDFQTGGSIDVSRYNDGERGGVVKVRAKINKIDNKTLAITEIPYGKTTTSVIESILKAVDKGKIKVRKVDDNTSAQVEILIHLAPGVSSDKTIDALYAFTDCEVSISPNCCVIDESKPHFLTVSDVLKKSVDNTLALLRLELEIHKNELQESLHFASLEKIFIEERIYKDKEFEQAKDMDAACAHIDDRLTPFYPTFIREVTKEDILKLMEIKMGRILKFNSDKAEDFIARTKEEIETINNHLANIVEYTTNWFKMLKEKYGKGFPRRTELRNFDTIEAAKVVEANEKLYINRDEGFIGTALKKDEFIANCSDLDDVIIFYRDGRYLITPVAEKKFIGKNILYINIFKKNDKRTIYNAVYRDGKDGIHYMKRFAVTSVTRDREYDLTQGTPGSRVVYFTANPNGEAEVIKVTLKPNPRIRKIIFEKDFSEIAIKGRQAMGVILSKYDVHKIALKQKGGSTLGGRKVWFDRDVLRLNYDGRGEYLGEFQSEDSILVILNNGEFYTTNFDLSNHYEDNVQIVEKYDPNKVWSAALYDADQQNYPYLKRFCFEAGSRKQNYLGDNKESKLILLTDEYYPRLEVIFGGHDSFREKLIIDADEFIAVKGFKAKGKRISTFNIEAINELEPVRFPEEKQEANEGDDETEEIENLDPDNGKSEDDIIDEITGQMKLF</sequence>
<dbReference type="Gene3D" id="3.30.1360.40">
    <property type="match status" value="1"/>
</dbReference>
<dbReference type="EMBL" id="BAJS01000001">
    <property type="protein sequence ID" value="GAK35078.1"/>
    <property type="molecule type" value="Genomic_DNA"/>
</dbReference>
<dbReference type="Proteomes" id="UP000027601">
    <property type="component" value="Unassembled WGS sequence"/>
</dbReference>
<name>A0A069CX09_9BACE</name>
<dbReference type="Gene3D" id="3.90.199.10">
    <property type="entry name" value="Topoisomerase II, domain 5"/>
    <property type="match status" value="1"/>
</dbReference>
<evidence type="ECO:0000256" key="7">
    <source>
        <dbReference type="SAM" id="MobiDB-lite"/>
    </source>
</evidence>
<comment type="similarity">
    <text evidence="2">Belongs to the type II topoisomerase GyrA/ParC subunit family.</text>
</comment>
<keyword evidence="4 6" id="KW-0238">DNA-binding</keyword>
<dbReference type="Pfam" id="PF00521">
    <property type="entry name" value="DNA_topoisoIV"/>
    <property type="match status" value="1"/>
</dbReference>
<dbReference type="NCBIfam" id="NF007209">
    <property type="entry name" value="PRK09631.1"/>
    <property type="match status" value="1"/>
</dbReference>
<feature type="compositionally biased region" description="Basic and acidic residues" evidence="7">
    <location>
        <begin position="9"/>
        <end position="20"/>
    </location>
</feature>
<keyword evidence="10" id="KW-1185">Reference proteome</keyword>
<gene>
    <name evidence="9" type="ORF">JCM15093_154</name>
</gene>
<dbReference type="GO" id="GO:0009330">
    <property type="term" value="C:DNA topoisomerase type II (double strand cut, ATP-hydrolyzing) complex"/>
    <property type="evidence" value="ECO:0007669"/>
    <property type="project" value="TreeGrafter"/>
</dbReference>
<comment type="caution">
    <text evidence="9">The sequence shown here is derived from an EMBL/GenBank/DDBJ whole genome shotgun (WGS) entry which is preliminary data.</text>
</comment>
<evidence type="ECO:0000256" key="3">
    <source>
        <dbReference type="ARBA" id="ARBA00023029"/>
    </source>
</evidence>
<dbReference type="AlphaFoldDB" id="A0A069CX09"/>
<accession>A0A069CX09</accession>
<dbReference type="RefSeq" id="WP_024995340.1">
    <property type="nucleotide sequence ID" value="NZ_ATZI01000001.1"/>
</dbReference>
<dbReference type="PROSITE" id="PS52040">
    <property type="entry name" value="TOPO_IIA"/>
    <property type="match status" value="1"/>
</dbReference>
<feature type="domain" description="Topo IIA-type catalytic" evidence="8">
    <location>
        <begin position="50"/>
        <end position="449"/>
    </location>
</feature>
<feature type="region of interest" description="Disordered" evidence="7">
    <location>
        <begin position="1"/>
        <end position="20"/>
    </location>
</feature>
<dbReference type="NCBIfam" id="NF009397">
    <property type="entry name" value="PRK12758.1"/>
    <property type="match status" value="1"/>
</dbReference>
<dbReference type="SMART" id="SM00434">
    <property type="entry name" value="TOP4c"/>
    <property type="match status" value="1"/>
</dbReference>
<dbReference type="GO" id="GO:0005737">
    <property type="term" value="C:cytoplasm"/>
    <property type="evidence" value="ECO:0007669"/>
    <property type="project" value="TreeGrafter"/>
</dbReference>
<proteinExistence type="inferred from homology"/>
<protein>
    <submittedName>
        <fullName evidence="9">Topoisomerase IV subunit A</fullName>
    </submittedName>
</protein>
<dbReference type="InterPro" id="IPR050220">
    <property type="entry name" value="Type_II_DNA_Topoisomerases"/>
</dbReference>
<dbReference type="InterPro" id="IPR013760">
    <property type="entry name" value="Topo_IIA-like_dom_sf"/>
</dbReference>
<dbReference type="InterPro" id="IPR002205">
    <property type="entry name" value="Topo_IIA_dom_A"/>
</dbReference>